<sequence length="1957" mass="224387">MDSLAEDDVTLPLDFDRSTNIAKFKAAVAAGTGGDMLDSSTEFSEGRPLIAAGASLDSTGSPQMKTMKDYEYQISELKKENFGLKLRIYFLEQQNNTDIPEDVFKAGLAFSGEEASKQEILASLPIRKKNAVEALAQHSDTQIKQLTEEHNEELREIREGYEIKLKEIEKDLTAARHDLEDVMEKLTETVNINQQLNKKLAESTDGFQEDHQQMLVTMKATLDEKDRMIDELRKSLTSNEAENLDLKENMGKLMEMMETQGKNFAQSNDLEINARKIQECEQRIQSLTQELENRQKKVEELKDKAKKLERSNRDLKNQLHDKEIEQQLRSRNSMDTSQNRSNGSIPRDSELKNLQTKVEDLNQSLTATREAAHAAKRNWYQVSVPVVLQKSKLFLVNSDREGQGIGILKALARLIQSLSAKEVEVHRLNNGKELLEQRVDAILKQKEQEQAGLIRFSVDLVRFCIHYMRVSIEAQEQLEAKDRIIQKLASNNKEKDNLIADIMRALEETVDDSAVNVTSSSAEETLVKKLTNRVKEKDRALQVAVEEKQRTLQSKEVELQQLKQSLRERDRLIEKINSAVLESEGKNKLLENSSREKCEALQKTSTSLEDQLNGQKEDMKSKEASLREKEVVIQKLMNNLSNREGELKELKDFVKNALSSDTEDDETSEEARKAQELSDLLREKEKLLEDMFQERSKMSSANEANTQRLMSALRDKETVLKEAANDLTRIQKEKNANIQRLQQLLNSKDHEVQALENSKAWASQEHDKLVTKLKMALRDKDKTIEGLVESGKEKDKLLKALKESAKSPSKSFSPAEVAELRRNVASLQAEVQKKDESMKQLESDYKKNLTKFQGDERENKMKFEELQCKIETKDALLKEAKDSNEILRSKLQNMPKLEELKQKFVEQSQALAEAQKGKEHALVDSAALKKSNLELEAEQKVHLSNIDMLNEAVQMKDNIIKEMQEDQQKQLTDMKENIGYYQKKAQELEASNNLLNQQLMETEDTKNSLEQQLENCKRRLANQASHNEEEVNLLRQEVSNLTARLQMAGSPRRESHGTPQLQASPYDAAYQREIQELKARLEETERWNATLQARLNELQSRDRADGVWNSPSKVQRLEQQVEELKEKLRQNSQLNIRLTNELDEVNSVNMQTLNDKDIIITDLRQQLESLQAKLDNTMQTFGELEKRLKEANIKLEFYASSLNGNHDDTLLEREQELEQLKQEMDELRQRVSDGRISSDTGAQTSPLKDWAQVSSDKFRELERKYEESHQMNQQYNKILREKEMALQEMKQQGLSRVQENPDANLRERTDIPKLRMEYEAGIKANEELRRLLESEREKNHDRSRSSDGMLELRLRLDESSQQNDELRRQLSESARSDDEINRLRQELQNATQMNHSLGSRLKEVNESFSKLKGLKADTVKQQKDLQDAKRLNKTLTNQLKETRKSAEEIGRVRRELREAKMMNDQLGKQLADLLNHSAKMKNEVEKSQHELQEKDKVIKALELSLHSTAEVQSVALSPFPSPTRQHGQTQTSPSVRAKGPLKSETLPDSAEKLHQVNRILLGENQLLRGKLKDSEKINDTLRNENRMMSKLHNQSTQAQATSDKQPSTEDIMAAFLAEMRELRLRLEDSIRTNDALRAQLEKRLLVDGSDEGGAGHETDTIVLIRENDSLRSELLEKDRINKKLKKAVEGLKQEQARDKDQVNLLRQQLVESTKVSENLRKELTVYEKLYKLSMEGRDVEVHKEGQSYGREGPRSPNSETQRDALSLLLAEIRSLRIQLEKSIHNNNALRLKLEEQLSRHPESPSQSPRRTRVEVVRQLSFSEGKGTEDDSSVGSARALENERISSGDLQVVDQLEEKLNAINKFATDVYKSIISSAQGGSLPPVENILKIVLECKVLLSELRLNPPAGLASRKPETDGESESLKLQIAKLKRRLLVQEDIIKKACERLEFPFSDIH</sequence>
<feature type="region of interest" description="Disordered" evidence="4">
    <location>
        <begin position="1741"/>
        <end position="1761"/>
    </location>
</feature>
<dbReference type="Proteomes" id="UP001249851">
    <property type="component" value="Unassembled WGS sequence"/>
</dbReference>
<dbReference type="Pfam" id="PF07989">
    <property type="entry name" value="Cnn_1N"/>
    <property type="match status" value="1"/>
</dbReference>
<keyword evidence="7" id="KW-1185">Reference proteome</keyword>
<feature type="compositionally biased region" description="Basic and acidic residues" evidence="4">
    <location>
        <begin position="302"/>
        <end position="328"/>
    </location>
</feature>
<gene>
    <name evidence="6" type="ORF">P5673_022866</name>
</gene>
<dbReference type="InterPro" id="IPR052593">
    <property type="entry name" value="MT-associated_AKAP9-binding"/>
</dbReference>
<dbReference type="Gene3D" id="1.10.287.1490">
    <property type="match status" value="1"/>
</dbReference>
<feature type="compositionally biased region" description="Polar residues" evidence="4">
    <location>
        <begin position="329"/>
        <end position="344"/>
    </location>
</feature>
<feature type="coiled-coil region" evidence="3">
    <location>
        <begin position="817"/>
        <end position="917"/>
    </location>
</feature>
<dbReference type="GO" id="GO:1903358">
    <property type="term" value="P:regulation of Golgi organization"/>
    <property type="evidence" value="ECO:0007669"/>
    <property type="project" value="TreeGrafter"/>
</dbReference>
<evidence type="ECO:0000259" key="5">
    <source>
        <dbReference type="Pfam" id="PF07989"/>
    </source>
</evidence>
<dbReference type="PANTHER" id="PTHR46501:SF10">
    <property type="entry name" value="CENTROSOMIN"/>
    <property type="match status" value="1"/>
</dbReference>
<evidence type="ECO:0000256" key="1">
    <source>
        <dbReference type="ARBA" id="ARBA00004496"/>
    </source>
</evidence>
<evidence type="ECO:0000256" key="3">
    <source>
        <dbReference type="SAM" id="Coils"/>
    </source>
</evidence>
<feature type="region of interest" description="Disordered" evidence="4">
    <location>
        <begin position="1231"/>
        <end position="1250"/>
    </location>
</feature>
<evidence type="ECO:0000313" key="7">
    <source>
        <dbReference type="Proteomes" id="UP001249851"/>
    </source>
</evidence>
<feature type="domain" description="Centrosomin N-terminal motif 1" evidence="5">
    <location>
        <begin position="66"/>
        <end position="102"/>
    </location>
</feature>
<feature type="region of interest" description="Disordered" evidence="4">
    <location>
        <begin position="1517"/>
        <end position="1544"/>
    </location>
</feature>
<reference evidence="6" key="2">
    <citation type="journal article" date="2023" name="Science">
        <title>Genomic signatures of disease resistance in endangered staghorn corals.</title>
        <authorList>
            <person name="Vollmer S.V."/>
            <person name="Selwyn J.D."/>
            <person name="Despard B.A."/>
            <person name="Roesel C.L."/>
        </authorList>
    </citation>
    <scope>NUCLEOTIDE SEQUENCE</scope>
    <source>
        <strain evidence="6">K2</strain>
    </source>
</reference>
<feature type="coiled-coil region" evidence="3">
    <location>
        <begin position="1674"/>
        <end position="1722"/>
    </location>
</feature>
<keyword evidence="3" id="KW-0175">Coiled coil</keyword>
<feature type="compositionally biased region" description="Polar residues" evidence="4">
    <location>
        <begin position="1522"/>
        <end position="1534"/>
    </location>
</feature>
<dbReference type="GO" id="GO:0090063">
    <property type="term" value="P:positive regulation of microtubule nucleation"/>
    <property type="evidence" value="ECO:0007669"/>
    <property type="project" value="TreeGrafter"/>
</dbReference>
<feature type="region of interest" description="Disordered" evidence="4">
    <location>
        <begin position="604"/>
        <end position="623"/>
    </location>
</feature>
<comment type="subcellular location">
    <subcellularLocation>
        <location evidence="1">Cytoplasm</location>
    </subcellularLocation>
</comment>
<dbReference type="EMBL" id="JARQWQ010000062">
    <property type="protein sequence ID" value="KAK2555525.1"/>
    <property type="molecule type" value="Genomic_DNA"/>
</dbReference>
<dbReference type="GO" id="GO:0060090">
    <property type="term" value="F:molecular adaptor activity"/>
    <property type="evidence" value="ECO:0007669"/>
    <property type="project" value="TreeGrafter"/>
</dbReference>
<comment type="caution">
    <text evidence="6">The sequence shown here is derived from an EMBL/GenBank/DDBJ whole genome shotgun (WGS) entry which is preliminary data.</text>
</comment>
<evidence type="ECO:0000313" key="6">
    <source>
        <dbReference type="EMBL" id="KAK2555525.1"/>
    </source>
</evidence>
<feature type="coiled-coil region" evidence="3">
    <location>
        <begin position="1425"/>
        <end position="1504"/>
    </location>
</feature>
<feature type="region of interest" description="Disordered" evidence="4">
    <location>
        <begin position="1795"/>
        <end position="1814"/>
    </location>
</feature>
<organism evidence="6 7">
    <name type="scientific">Acropora cervicornis</name>
    <name type="common">Staghorn coral</name>
    <dbReference type="NCBI Taxonomy" id="6130"/>
    <lineage>
        <taxon>Eukaryota</taxon>
        <taxon>Metazoa</taxon>
        <taxon>Cnidaria</taxon>
        <taxon>Anthozoa</taxon>
        <taxon>Hexacorallia</taxon>
        <taxon>Scleractinia</taxon>
        <taxon>Astrocoeniina</taxon>
        <taxon>Acroporidae</taxon>
        <taxon>Acropora</taxon>
    </lineage>
</organism>
<accession>A0AAD9Q6B5</accession>
<dbReference type="InterPro" id="IPR012943">
    <property type="entry name" value="Cnn_1N"/>
</dbReference>
<evidence type="ECO:0000256" key="4">
    <source>
        <dbReference type="SAM" id="MobiDB-lite"/>
    </source>
</evidence>
<reference evidence="6" key="1">
    <citation type="journal article" date="2023" name="G3 (Bethesda)">
        <title>Whole genome assembly and annotation of the endangered Caribbean coral Acropora cervicornis.</title>
        <authorList>
            <person name="Selwyn J.D."/>
            <person name="Vollmer S.V."/>
        </authorList>
    </citation>
    <scope>NUCLEOTIDE SEQUENCE</scope>
    <source>
        <strain evidence="6">K2</strain>
    </source>
</reference>
<feature type="region of interest" description="Disordered" evidence="4">
    <location>
        <begin position="1356"/>
        <end position="1378"/>
    </location>
</feature>
<evidence type="ECO:0000256" key="2">
    <source>
        <dbReference type="ARBA" id="ARBA00022490"/>
    </source>
</evidence>
<feature type="compositionally biased region" description="Polar residues" evidence="4">
    <location>
        <begin position="604"/>
        <end position="614"/>
    </location>
</feature>
<feature type="coiled-coil region" evidence="3">
    <location>
        <begin position="946"/>
        <end position="1044"/>
    </location>
</feature>
<proteinExistence type="predicted"/>
<name>A0AAD9Q6B5_ACRCE</name>
<feature type="compositionally biased region" description="Polar residues" evidence="4">
    <location>
        <begin position="1235"/>
        <end position="1246"/>
    </location>
</feature>
<dbReference type="GO" id="GO:0005794">
    <property type="term" value="C:Golgi apparatus"/>
    <property type="evidence" value="ECO:0007669"/>
    <property type="project" value="TreeGrafter"/>
</dbReference>
<dbReference type="PANTHER" id="PTHR46501">
    <property type="entry name" value="MYOMEGALIN"/>
    <property type="match status" value="1"/>
</dbReference>
<protein>
    <submittedName>
        <fullName evidence="6">Myomegalin</fullName>
    </submittedName>
</protein>
<keyword evidence="2" id="KW-0963">Cytoplasm</keyword>
<feature type="region of interest" description="Disordered" evidence="4">
    <location>
        <begin position="1290"/>
        <end position="1309"/>
    </location>
</feature>
<dbReference type="GO" id="GO:0007098">
    <property type="term" value="P:centrosome cycle"/>
    <property type="evidence" value="ECO:0007669"/>
    <property type="project" value="TreeGrafter"/>
</dbReference>
<feature type="region of interest" description="Disordered" evidence="4">
    <location>
        <begin position="302"/>
        <end position="353"/>
    </location>
</feature>
<dbReference type="GO" id="GO:0005813">
    <property type="term" value="C:centrosome"/>
    <property type="evidence" value="ECO:0007669"/>
    <property type="project" value="TreeGrafter"/>
</dbReference>